<evidence type="ECO:0000256" key="1">
    <source>
        <dbReference type="SAM" id="MobiDB-lite"/>
    </source>
</evidence>
<keyword evidence="3" id="KW-1185">Reference proteome</keyword>
<dbReference type="Proteomes" id="UP001597493">
    <property type="component" value="Unassembled WGS sequence"/>
</dbReference>
<proteinExistence type="predicted"/>
<protein>
    <recommendedName>
        <fullName evidence="4">YfhE family protein</fullName>
    </recommendedName>
</protein>
<evidence type="ECO:0000313" key="3">
    <source>
        <dbReference type="Proteomes" id="UP001597493"/>
    </source>
</evidence>
<dbReference type="RefSeq" id="WP_379268548.1">
    <property type="nucleotide sequence ID" value="NZ_JBHUGT010000026.1"/>
</dbReference>
<sequence length="52" mass="5953">MHQSRKEQSLQRESRKLYHADFREAQIMAGFEAGTEAADEPGARKPAARRHT</sequence>
<comment type="caution">
    <text evidence="2">The sequence shown here is derived from an EMBL/GenBank/DDBJ whole genome shotgun (WGS) entry which is preliminary data.</text>
</comment>
<name>A0ABW5QQQ8_9BACL</name>
<evidence type="ECO:0000313" key="2">
    <source>
        <dbReference type="EMBL" id="MFD2658732.1"/>
    </source>
</evidence>
<organism evidence="2 3">
    <name type="scientific">Paenibacillus thailandensis</name>
    <dbReference type="NCBI Taxonomy" id="393250"/>
    <lineage>
        <taxon>Bacteria</taxon>
        <taxon>Bacillati</taxon>
        <taxon>Bacillota</taxon>
        <taxon>Bacilli</taxon>
        <taxon>Bacillales</taxon>
        <taxon>Paenibacillaceae</taxon>
        <taxon>Paenibacillus</taxon>
    </lineage>
</organism>
<evidence type="ECO:0008006" key="4">
    <source>
        <dbReference type="Google" id="ProtNLM"/>
    </source>
</evidence>
<reference evidence="3" key="1">
    <citation type="journal article" date="2019" name="Int. J. Syst. Evol. Microbiol.">
        <title>The Global Catalogue of Microorganisms (GCM) 10K type strain sequencing project: providing services to taxonomists for standard genome sequencing and annotation.</title>
        <authorList>
            <consortium name="The Broad Institute Genomics Platform"/>
            <consortium name="The Broad Institute Genome Sequencing Center for Infectious Disease"/>
            <person name="Wu L."/>
            <person name="Ma J."/>
        </authorList>
    </citation>
    <scope>NUCLEOTIDE SEQUENCE [LARGE SCALE GENOMIC DNA]</scope>
    <source>
        <strain evidence="3">TISTR 1827</strain>
    </source>
</reference>
<accession>A0ABW5QQQ8</accession>
<dbReference type="EMBL" id="JBHUMY010000001">
    <property type="protein sequence ID" value="MFD2658732.1"/>
    <property type="molecule type" value="Genomic_DNA"/>
</dbReference>
<gene>
    <name evidence="2" type="ORF">ACFSW5_00460</name>
</gene>
<feature type="region of interest" description="Disordered" evidence="1">
    <location>
        <begin position="31"/>
        <end position="52"/>
    </location>
</feature>